<organism evidence="1 2">
    <name type="scientific">Panagrolaimus sp. PS1159</name>
    <dbReference type="NCBI Taxonomy" id="55785"/>
    <lineage>
        <taxon>Eukaryota</taxon>
        <taxon>Metazoa</taxon>
        <taxon>Ecdysozoa</taxon>
        <taxon>Nematoda</taxon>
        <taxon>Chromadorea</taxon>
        <taxon>Rhabditida</taxon>
        <taxon>Tylenchina</taxon>
        <taxon>Panagrolaimomorpha</taxon>
        <taxon>Panagrolaimoidea</taxon>
        <taxon>Panagrolaimidae</taxon>
        <taxon>Panagrolaimus</taxon>
    </lineage>
</organism>
<evidence type="ECO:0000313" key="1">
    <source>
        <dbReference type="Proteomes" id="UP000887580"/>
    </source>
</evidence>
<accession>A0AC35F0V1</accession>
<sequence length="269" mass="30348">EVAPKKQKTQYNLRPRKTAMTTMLITLCCLFTAVAAECPSWATKCASTPISAADMEKSSTFAQETYAALLNHLPDICSIRNHQICSKTPTKKTVHKIQLYDLSEHYVDELVIIEHPLPVLHLDGVDIPIRAWGTSNIEVFDYPPKVTTCSSCTATCVKGGILLNLDSAVNVAEVCAIDHCEKIMVPKLQETINLPKDVVIRPYPVTIRSWINGLEVQNQKLECPANVLCEQLECTICWDKLWNNHCIETWEVVLFSLLHENLQKRKKDF</sequence>
<dbReference type="WBParaSite" id="PS1159_v2.g12582.t1">
    <property type="protein sequence ID" value="PS1159_v2.g12582.t1"/>
    <property type="gene ID" value="PS1159_v2.g12582"/>
</dbReference>
<proteinExistence type="predicted"/>
<reference evidence="2" key="1">
    <citation type="submission" date="2022-11" db="UniProtKB">
        <authorList>
            <consortium name="WormBaseParasite"/>
        </authorList>
    </citation>
    <scope>IDENTIFICATION</scope>
</reference>
<dbReference type="Proteomes" id="UP000887580">
    <property type="component" value="Unplaced"/>
</dbReference>
<evidence type="ECO:0000313" key="2">
    <source>
        <dbReference type="WBParaSite" id="PS1159_v2.g12582.t1"/>
    </source>
</evidence>
<name>A0AC35F0V1_9BILA</name>
<protein>
    <submittedName>
        <fullName evidence="2">Uncharacterized protein</fullName>
    </submittedName>
</protein>